<dbReference type="AlphaFoldDB" id="A0A2G2YS41"/>
<comment type="caution">
    <text evidence="1">The sequence shown here is derived from an EMBL/GenBank/DDBJ whole genome shotgun (WGS) entry which is preliminary data.</text>
</comment>
<dbReference type="GO" id="GO:0003677">
    <property type="term" value="F:DNA binding"/>
    <property type="evidence" value="ECO:0007669"/>
    <property type="project" value="InterPro"/>
</dbReference>
<dbReference type="PANTHER" id="PTHR12748">
    <property type="entry name" value="ORIGIN RECOGNITION COMPLEX SUBUNIT 3"/>
    <property type="match status" value="1"/>
</dbReference>
<reference evidence="1 2" key="1">
    <citation type="journal article" date="2014" name="Nat. Genet.">
        <title>Genome sequence of the hot pepper provides insights into the evolution of pungency in Capsicum species.</title>
        <authorList>
            <person name="Kim S."/>
            <person name="Park M."/>
            <person name="Yeom S.I."/>
            <person name="Kim Y.M."/>
            <person name="Lee J.M."/>
            <person name="Lee H.A."/>
            <person name="Seo E."/>
            <person name="Choi J."/>
            <person name="Cheong K."/>
            <person name="Kim K.T."/>
            <person name="Jung K."/>
            <person name="Lee G.W."/>
            <person name="Oh S.K."/>
            <person name="Bae C."/>
            <person name="Kim S.B."/>
            <person name="Lee H.Y."/>
            <person name="Kim S.Y."/>
            <person name="Kim M.S."/>
            <person name="Kang B.C."/>
            <person name="Jo Y.D."/>
            <person name="Yang H.B."/>
            <person name="Jeong H.J."/>
            <person name="Kang W.H."/>
            <person name="Kwon J.K."/>
            <person name="Shin C."/>
            <person name="Lim J.Y."/>
            <person name="Park J.H."/>
            <person name="Huh J.H."/>
            <person name="Kim J.S."/>
            <person name="Kim B.D."/>
            <person name="Cohen O."/>
            <person name="Paran I."/>
            <person name="Suh M.C."/>
            <person name="Lee S.B."/>
            <person name="Kim Y.K."/>
            <person name="Shin Y."/>
            <person name="Noh S.J."/>
            <person name="Park J."/>
            <person name="Seo Y.S."/>
            <person name="Kwon S.Y."/>
            <person name="Kim H.A."/>
            <person name="Park J.M."/>
            <person name="Kim H.J."/>
            <person name="Choi S.B."/>
            <person name="Bosland P.W."/>
            <person name="Reeves G."/>
            <person name="Jo S.H."/>
            <person name="Lee B.W."/>
            <person name="Cho H.T."/>
            <person name="Choi H.S."/>
            <person name="Lee M.S."/>
            <person name="Yu Y."/>
            <person name="Do Choi Y."/>
            <person name="Park B.S."/>
            <person name="van Deynze A."/>
            <person name="Ashrafi H."/>
            <person name="Hill T."/>
            <person name="Kim W.T."/>
            <person name="Pai H.S."/>
            <person name="Ahn H.K."/>
            <person name="Yeam I."/>
            <person name="Giovannoni J.J."/>
            <person name="Rose J.K."/>
            <person name="Sorensen I."/>
            <person name="Lee S.J."/>
            <person name="Kim R.W."/>
            <person name="Choi I.Y."/>
            <person name="Choi B.S."/>
            <person name="Lim J.S."/>
            <person name="Lee Y.H."/>
            <person name="Choi D."/>
        </authorList>
    </citation>
    <scope>NUCLEOTIDE SEQUENCE [LARGE SCALE GENOMIC DNA]</scope>
    <source>
        <strain evidence="2">cv. CM334</strain>
    </source>
</reference>
<name>A0A2G2YS41_CAPAN</name>
<reference evidence="1 2" key="2">
    <citation type="journal article" date="2017" name="Genome Biol.">
        <title>New reference genome sequences of hot pepper reveal the massive evolution of plant disease-resistance genes by retroduplication.</title>
        <authorList>
            <person name="Kim S."/>
            <person name="Park J."/>
            <person name="Yeom S.I."/>
            <person name="Kim Y.M."/>
            <person name="Seo E."/>
            <person name="Kim K.T."/>
            <person name="Kim M.S."/>
            <person name="Lee J.M."/>
            <person name="Cheong K."/>
            <person name="Shin H.S."/>
            <person name="Kim S.B."/>
            <person name="Han K."/>
            <person name="Lee J."/>
            <person name="Park M."/>
            <person name="Lee H.A."/>
            <person name="Lee H.Y."/>
            <person name="Lee Y."/>
            <person name="Oh S."/>
            <person name="Lee J.H."/>
            <person name="Choi E."/>
            <person name="Choi E."/>
            <person name="Lee S.E."/>
            <person name="Jeon J."/>
            <person name="Kim H."/>
            <person name="Choi G."/>
            <person name="Song H."/>
            <person name="Lee J."/>
            <person name="Lee S.C."/>
            <person name="Kwon J.K."/>
            <person name="Lee H.Y."/>
            <person name="Koo N."/>
            <person name="Hong Y."/>
            <person name="Kim R.W."/>
            <person name="Kang W.H."/>
            <person name="Huh J.H."/>
            <person name="Kang B.C."/>
            <person name="Yang T.J."/>
            <person name="Lee Y.H."/>
            <person name="Bennetzen J.L."/>
            <person name="Choi D."/>
        </authorList>
    </citation>
    <scope>NUCLEOTIDE SEQUENCE [LARGE SCALE GENOMIC DNA]</scope>
    <source>
        <strain evidence="2">cv. CM334</strain>
    </source>
</reference>
<dbReference type="EMBL" id="AYRZ02000009">
    <property type="protein sequence ID" value="PHT72560.1"/>
    <property type="molecule type" value="Genomic_DNA"/>
</dbReference>
<gene>
    <name evidence="1" type="ORF">T459_23345</name>
</gene>
<organism evidence="1 2">
    <name type="scientific">Capsicum annuum</name>
    <name type="common">Capsicum pepper</name>
    <dbReference type="NCBI Taxonomy" id="4072"/>
    <lineage>
        <taxon>Eukaryota</taxon>
        <taxon>Viridiplantae</taxon>
        <taxon>Streptophyta</taxon>
        <taxon>Embryophyta</taxon>
        <taxon>Tracheophyta</taxon>
        <taxon>Spermatophyta</taxon>
        <taxon>Magnoliopsida</taxon>
        <taxon>eudicotyledons</taxon>
        <taxon>Gunneridae</taxon>
        <taxon>Pentapetalae</taxon>
        <taxon>asterids</taxon>
        <taxon>lamiids</taxon>
        <taxon>Solanales</taxon>
        <taxon>Solanaceae</taxon>
        <taxon>Solanoideae</taxon>
        <taxon>Capsiceae</taxon>
        <taxon>Capsicum</taxon>
    </lineage>
</organism>
<dbReference type="GO" id="GO:0006260">
    <property type="term" value="P:DNA replication"/>
    <property type="evidence" value="ECO:0007669"/>
    <property type="project" value="InterPro"/>
</dbReference>
<dbReference type="Gramene" id="PHT72560">
    <property type="protein sequence ID" value="PHT72560"/>
    <property type="gene ID" value="T459_23345"/>
</dbReference>
<sequence>MDVIIEAVLVQNCVGFSVGHKVATFLRNYLLRQDGTVTSFVRALKCLHEAGRYHKVALLDLYLEALDPELYKSRLSNHDCDNAKDKSLLSDNDKLFKLQKAKVSSKVRCLIVLNRDIKVKY</sequence>
<keyword evidence="2" id="KW-1185">Reference proteome</keyword>
<evidence type="ECO:0000313" key="2">
    <source>
        <dbReference type="Proteomes" id="UP000222542"/>
    </source>
</evidence>
<dbReference type="Proteomes" id="UP000222542">
    <property type="component" value="Unassembled WGS sequence"/>
</dbReference>
<dbReference type="STRING" id="4072.A0A2G2YS41"/>
<protein>
    <submittedName>
        <fullName evidence="1">Uncharacterized protein</fullName>
    </submittedName>
</protein>
<dbReference type="GO" id="GO:0005664">
    <property type="term" value="C:nuclear origin of replication recognition complex"/>
    <property type="evidence" value="ECO:0007669"/>
    <property type="project" value="InterPro"/>
</dbReference>
<dbReference type="InterPro" id="IPR020795">
    <property type="entry name" value="ORC3"/>
</dbReference>
<proteinExistence type="predicted"/>
<accession>A0A2G2YS41</accession>
<evidence type="ECO:0000313" key="1">
    <source>
        <dbReference type="EMBL" id="PHT72560.1"/>
    </source>
</evidence>
<dbReference type="PANTHER" id="PTHR12748:SF0">
    <property type="entry name" value="ORIGIN RECOGNITION COMPLEX SUBUNIT 3"/>
    <property type="match status" value="1"/>
</dbReference>